<reference evidence="3 4" key="1">
    <citation type="submission" date="2020-04" db="EMBL/GenBank/DDBJ databases">
        <title>Sequencing and Assembly of C. fimi.</title>
        <authorList>
            <person name="Ramsey A.R."/>
        </authorList>
    </citation>
    <scope>NUCLEOTIDE SEQUENCE [LARGE SCALE GENOMIC DNA]</scope>
    <source>
        <strain evidence="3 4">SB</strain>
    </source>
</reference>
<evidence type="ECO:0000313" key="4">
    <source>
        <dbReference type="Proteomes" id="UP000562124"/>
    </source>
</evidence>
<dbReference type="RefSeq" id="WP_169324219.1">
    <property type="nucleotide sequence ID" value="NZ_JABCJJ010000007.1"/>
</dbReference>
<feature type="region of interest" description="Disordered" evidence="1">
    <location>
        <begin position="79"/>
        <end position="118"/>
    </location>
</feature>
<accession>A0A7Y0LX31</accession>
<evidence type="ECO:0000256" key="1">
    <source>
        <dbReference type="SAM" id="MobiDB-lite"/>
    </source>
</evidence>
<dbReference type="AlphaFoldDB" id="A0A7Y0LX31"/>
<gene>
    <name evidence="3" type="ORF">HIR71_06330</name>
</gene>
<evidence type="ECO:0000256" key="2">
    <source>
        <dbReference type="SAM" id="Phobius"/>
    </source>
</evidence>
<comment type="caution">
    <text evidence="3">The sequence shown here is derived from an EMBL/GenBank/DDBJ whole genome shotgun (WGS) entry which is preliminary data.</text>
</comment>
<dbReference type="Proteomes" id="UP000562124">
    <property type="component" value="Unassembled WGS sequence"/>
</dbReference>
<protein>
    <submittedName>
        <fullName evidence="3">Uncharacterized protein</fullName>
    </submittedName>
</protein>
<sequence>MTVPALDLALHDAALLSVAAEQTVATTATPSPTPEDGLRRDLDPQEVSPGLVGFVPVFLIALACIGLFLSLASKIRKVNRSPEPEEPGADGTPGAGPAGAGAPERTRPDDGAPRGPGR</sequence>
<dbReference type="EMBL" id="JABCJJ010000007">
    <property type="protein sequence ID" value="NMR19841.1"/>
    <property type="molecule type" value="Genomic_DNA"/>
</dbReference>
<proteinExistence type="predicted"/>
<keyword evidence="2" id="KW-1133">Transmembrane helix</keyword>
<feature type="transmembrane region" description="Helical" evidence="2">
    <location>
        <begin position="51"/>
        <end position="72"/>
    </location>
</feature>
<name>A0A7Y0LX31_CELFI</name>
<feature type="region of interest" description="Disordered" evidence="1">
    <location>
        <begin position="23"/>
        <end position="46"/>
    </location>
</feature>
<organism evidence="3 4">
    <name type="scientific">Cellulomonas fimi</name>
    <dbReference type="NCBI Taxonomy" id="1708"/>
    <lineage>
        <taxon>Bacteria</taxon>
        <taxon>Bacillati</taxon>
        <taxon>Actinomycetota</taxon>
        <taxon>Actinomycetes</taxon>
        <taxon>Micrococcales</taxon>
        <taxon>Cellulomonadaceae</taxon>
        <taxon>Cellulomonas</taxon>
    </lineage>
</organism>
<keyword evidence="2" id="KW-0812">Transmembrane</keyword>
<keyword evidence="4" id="KW-1185">Reference proteome</keyword>
<evidence type="ECO:0000313" key="3">
    <source>
        <dbReference type="EMBL" id="NMR19841.1"/>
    </source>
</evidence>
<keyword evidence="2" id="KW-0472">Membrane</keyword>